<dbReference type="GO" id="GO:0020037">
    <property type="term" value="F:heme binding"/>
    <property type="evidence" value="ECO:0007669"/>
    <property type="project" value="InterPro"/>
</dbReference>
<dbReference type="PROSITE" id="PS00480">
    <property type="entry name" value="CITRATE_SYNTHASE"/>
    <property type="match status" value="1"/>
</dbReference>
<dbReference type="GO" id="GO:0005506">
    <property type="term" value="F:iron ion binding"/>
    <property type="evidence" value="ECO:0007669"/>
    <property type="project" value="InterPro"/>
</dbReference>
<dbReference type="PRINTS" id="PR00143">
    <property type="entry name" value="CITRTSNTHASE"/>
</dbReference>
<keyword evidence="3" id="KW-0816">Tricarboxylic acid cycle</keyword>
<dbReference type="InterPro" id="IPR016142">
    <property type="entry name" value="Citrate_synth-like_lrg_a-sub"/>
</dbReference>
<dbReference type="Gene3D" id="1.10.230.10">
    <property type="entry name" value="Cytochrome P450-Terp, domain 2"/>
    <property type="match status" value="1"/>
</dbReference>
<dbReference type="CDD" id="cd11061">
    <property type="entry name" value="CYP67-like"/>
    <property type="match status" value="1"/>
</dbReference>
<dbReference type="InterPro" id="IPR001128">
    <property type="entry name" value="Cyt_P450"/>
</dbReference>
<dbReference type="OrthoDB" id="435022at2759"/>
<evidence type="ECO:0000256" key="4">
    <source>
        <dbReference type="ARBA" id="ARBA00022679"/>
    </source>
</evidence>
<comment type="similarity">
    <text evidence="2 5">Belongs to the citrate synthase family.</text>
</comment>
<dbReference type="GO" id="GO:0006099">
    <property type="term" value="P:tricarboxylic acid cycle"/>
    <property type="evidence" value="ECO:0007669"/>
    <property type="project" value="UniProtKB-KW"/>
</dbReference>
<dbReference type="InterPro" id="IPR016143">
    <property type="entry name" value="Citrate_synth-like_sm_a-sub"/>
</dbReference>
<dbReference type="GO" id="GO:0004497">
    <property type="term" value="F:monooxygenase activity"/>
    <property type="evidence" value="ECO:0007669"/>
    <property type="project" value="InterPro"/>
</dbReference>
<dbReference type="GO" id="GO:0016705">
    <property type="term" value="F:oxidoreductase activity, acting on paired donors, with incorporation or reduction of molecular oxygen"/>
    <property type="evidence" value="ECO:0007669"/>
    <property type="project" value="InterPro"/>
</dbReference>
<gene>
    <name evidence="6" type="ORF">FOXB_04920</name>
</gene>
<evidence type="ECO:0000256" key="5">
    <source>
        <dbReference type="RuleBase" id="RU000441"/>
    </source>
</evidence>
<comment type="pathway">
    <text evidence="1">Carbohydrate metabolism.</text>
</comment>
<name>F9FEU2_FUSOF</name>
<dbReference type="Pfam" id="PF00285">
    <property type="entry name" value="Citrate_synt"/>
    <property type="match status" value="1"/>
</dbReference>
<protein>
    <recommendedName>
        <fullName evidence="5">Citrate synthase</fullName>
    </recommendedName>
</protein>
<dbReference type="InterPro" id="IPR036969">
    <property type="entry name" value="Citrate_synthase_sf"/>
</dbReference>
<dbReference type="InterPro" id="IPR002020">
    <property type="entry name" value="Citrate_synthase"/>
</dbReference>
<dbReference type="PANTHER" id="PTHR42871:SF1">
    <property type="entry name" value="CITRATE SYNTHASE"/>
    <property type="match status" value="1"/>
</dbReference>
<evidence type="ECO:0000256" key="1">
    <source>
        <dbReference type="ARBA" id="ARBA00005007"/>
    </source>
</evidence>
<dbReference type="InterPro" id="IPR019810">
    <property type="entry name" value="Citrate_synthase_AS"/>
</dbReference>
<sequence>MSTASLLLSPWAPLAVLLCGLLFYSIPYFCTYRHLRGIPGPLLARFSDLWLLYICRQSKRSYTVYDLHERLGPVVRIQPNHVSIVDERAINLVYGHGNGLEKSSWYDSSISLTRSIFTARKRAEHARKRRYIAHSFAPKSSRAAEGPIADKVELLVSKWDEIIDKGPQFDGLTQLECRRWFTYLSFDITGDLLFSEPFGMLENGSDLVKIDNKPGSYVSMMNSLAQRSAAVATLGVLPWLKPHAHHLPDPFFHRGMDGLQNLLGVTSAHVKERMAAAQDNHDDWLSLLLRARDEQGELLKFEEIASESLTLFMAAIETVSNTLSAMMYYLAASPSSLQKLQAEVDSIDIPGTVPPFTNVRALPYLDAVLNETMRLHSVLGIGLPREVLPGSKGVHLDSFYFPPGTVLSVPIYAIHRSRDIWGQDANNFRPERWEKLSNRQKTSFIPFGHGPAACVGRNLAEVEMKTIAATLIRRYNFCTVDSEIESTEGTTHKQSPGAEDREGLSWYLEMSQNATIGVSADVVPPPALNAAKPQKAEVFASSTYLIVPRLNKGRRETLTVVDNRTNQTYEIPITHNSIPATEFKKIKAEPGNDRPEDETTQGLRVYDPAYMNTAVVQSKITYINGLDGVLRYRGYPIEQLVEKSNFLESAYLLIYGDLPTQAQYDEWQGEVMHHTYIHSDIENMFKSFRYDSHPMSMLSAAFATLGAFAPEANPSLAGQKLYTNAASGNMDSLKMLDKQILRILGKAPTLAAASYRMRQGRPFNRPAQGLSYTGNFLYLLDNLSEPEYQPHPVLAKALDKLFILHADHEVNCSTATVLQVGSSLVDPYSVVAAGCAALYGPSHGGASESAIRMLIEIGSPENVPAFMQAVERRERVLVGFGHRVYKNVDPRSTAIRKLAEEVFEVTGRNKLLDTALTLADYARKSEFMRSRNLYPNVDFYSGLIYQAMGFPLDFYPVLFAVPRCVGWLAHWRQMMLNKSGVKIWRPRQLYVGEGEREYVDTKDRKEKPDATVFDAPVKVEHGGEKQRALLAASAGLKNEGTLFWSGSCVAVFAELMPHIVHATSISIPSIGRDSFNISRCGNDINDIKFAQSDLNAVILANKVNSKGASETVTAD</sequence>
<comment type="caution">
    <text evidence="6">The sequence shown here is derived from an EMBL/GenBank/DDBJ whole genome shotgun (WGS) entry which is preliminary data.</text>
</comment>
<dbReference type="SUPFAM" id="SSF48256">
    <property type="entry name" value="Citrate synthase"/>
    <property type="match status" value="1"/>
</dbReference>
<keyword evidence="4 5" id="KW-0808">Transferase</keyword>
<dbReference type="Gene3D" id="1.10.630.10">
    <property type="entry name" value="Cytochrome P450"/>
    <property type="match status" value="1"/>
</dbReference>
<evidence type="ECO:0000256" key="2">
    <source>
        <dbReference type="ARBA" id="ARBA00010566"/>
    </source>
</evidence>
<proteinExistence type="inferred from homology"/>
<dbReference type="GO" id="GO:0032787">
    <property type="term" value="P:monocarboxylic acid metabolic process"/>
    <property type="evidence" value="ECO:0007669"/>
    <property type="project" value="UniProtKB-ARBA"/>
</dbReference>
<dbReference type="EMBL" id="AFQF01001485">
    <property type="protein sequence ID" value="EGU84572.1"/>
    <property type="molecule type" value="Genomic_DNA"/>
</dbReference>
<reference evidence="6" key="1">
    <citation type="journal article" date="2012" name="Mol. Plant Microbe Interact.">
        <title>A highly conserved effector in Fusarium oxysporum is required for full virulence on Arabidopsis.</title>
        <authorList>
            <person name="Thatcher L.F."/>
            <person name="Gardiner D.M."/>
            <person name="Kazan K."/>
            <person name="Manners J."/>
        </authorList>
    </citation>
    <scope>NUCLEOTIDE SEQUENCE [LARGE SCALE GENOMIC DNA]</scope>
    <source>
        <strain evidence="6">Fo5176</strain>
    </source>
</reference>
<dbReference type="AlphaFoldDB" id="F9FEU2"/>
<dbReference type="Pfam" id="PF00067">
    <property type="entry name" value="p450"/>
    <property type="match status" value="1"/>
</dbReference>
<dbReference type="SUPFAM" id="SSF48264">
    <property type="entry name" value="Cytochrome P450"/>
    <property type="match status" value="1"/>
</dbReference>
<dbReference type="FunFam" id="1.10.230.10:FF:000002">
    <property type="entry name" value="Citrate synthase"/>
    <property type="match status" value="1"/>
</dbReference>
<dbReference type="FunFam" id="1.10.580.10:FF:000005">
    <property type="entry name" value="Citrate synthase"/>
    <property type="match status" value="1"/>
</dbReference>
<dbReference type="Gene3D" id="1.10.580.10">
    <property type="entry name" value="Citrate Synthase, domain 1"/>
    <property type="match status" value="1"/>
</dbReference>
<dbReference type="STRING" id="660025.F9FEU2"/>
<organism evidence="6">
    <name type="scientific">Fusarium oxysporum (strain Fo5176)</name>
    <name type="common">Fusarium vascular wilt</name>
    <dbReference type="NCBI Taxonomy" id="660025"/>
    <lineage>
        <taxon>Eukaryota</taxon>
        <taxon>Fungi</taxon>
        <taxon>Dikarya</taxon>
        <taxon>Ascomycota</taxon>
        <taxon>Pezizomycotina</taxon>
        <taxon>Sordariomycetes</taxon>
        <taxon>Hypocreomycetidae</taxon>
        <taxon>Hypocreales</taxon>
        <taxon>Nectriaceae</taxon>
        <taxon>Fusarium</taxon>
        <taxon>Fusarium oxysporum species complex</taxon>
    </lineage>
</organism>
<accession>F9FEU2</accession>
<dbReference type="PANTHER" id="PTHR42871">
    <property type="entry name" value="CITRATE SYNTHASE"/>
    <property type="match status" value="1"/>
</dbReference>
<dbReference type="InterPro" id="IPR036396">
    <property type="entry name" value="Cyt_P450_sf"/>
</dbReference>
<dbReference type="GO" id="GO:0046912">
    <property type="term" value="F:acyltransferase activity, acyl groups converted into alkyl on transfer"/>
    <property type="evidence" value="ECO:0007669"/>
    <property type="project" value="InterPro"/>
</dbReference>
<evidence type="ECO:0000313" key="6">
    <source>
        <dbReference type="EMBL" id="EGU84572.1"/>
    </source>
</evidence>
<evidence type="ECO:0000256" key="3">
    <source>
        <dbReference type="ARBA" id="ARBA00022532"/>
    </source>
</evidence>
<dbReference type="PaxDb" id="5507-FOXG_14732P0"/>